<dbReference type="Gene3D" id="3.40.640.10">
    <property type="entry name" value="Type I PLP-dependent aspartate aminotransferase-like (Major domain)"/>
    <property type="match status" value="1"/>
</dbReference>
<evidence type="ECO:0000256" key="5">
    <source>
        <dbReference type="PIRNR" id="PIRNR038800"/>
    </source>
</evidence>
<keyword evidence="1 5" id="KW-0662">Pyridine nucleotide biosynthesis</keyword>
<comment type="catalytic activity">
    <reaction evidence="5">
        <text>3-hydroxy-L-kynurenine + H2O = 3-hydroxyanthranilate + L-alanine + H(+)</text>
        <dbReference type="Rhea" id="RHEA:25143"/>
        <dbReference type="ChEBI" id="CHEBI:15377"/>
        <dbReference type="ChEBI" id="CHEBI:15378"/>
        <dbReference type="ChEBI" id="CHEBI:36559"/>
        <dbReference type="ChEBI" id="CHEBI:57972"/>
        <dbReference type="ChEBI" id="CHEBI:58125"/>
        <dbReference type="EC" id="3.7.1.3"/>
    </reaction>
</comment>
<dbReference type="GO" id="GO:0009435">
    <property type="term" value="P:NAD+ biosynthetic process"/>
    <property type="evidence" value="ECO:0007669"/>
    <property type="project" value="UniProtKB-UniRule"/>
</dbReference>
<dbReference type="GO" id="GO:0030170">
    <property type="term" value="F:pyridoxal phosphate binding"/>
    <property type="evidence" value="ECO:0007669"/>
    <property type="project" value="UniProtKB-UniRule"/>
</dbReference>
<evidence type="ECO:0000256" key="1">
    <source>
        <dbReference type="ARBA" id="ARBA00022642"/>
    </source>
</evidence>
<comment type="subunit">
    <text evidence="5">Homodimer.</text>
</comment>
<dbReference type="Proteomes" id="UP000295136">
    <property type="component" value="Unassembled WGS sequence"/>
</dbReference>
<evidence type="ECO:0000313" key="8">
    <source>
        <dbReference type="Proteomes" id="UP000295136"/>
    </source>
</evidence>
<dbReference type="Pfam" id="PF22580">
    <property type="entry name" value="KYNU_C"/>
    <property type="match status" value="1"/>
</dbReference>
<comment type="cofactor">
    <cofactor evidence="5">
        <name>pyridoxal 5'-phosphate</name>
        <dbReference type="ChEBI" id="CHEBI:597326"/>
    </cofactor>
</comment>
<dbReference type="NCBIfam" id="TIGR01814">
    <property type="entry name" value="kynureninase"/>
    <property type="match status" value="1"/>
</dbReference>
<dbReference type="RefSeq" id="WP_132639049.1">
    <property type="nucleotide sequence ID" value="NZ_SMLD01000173.1"/>
</dbReference>
<comment type="catalytic activity">
    <reaction evidence="5">
        <text>L-kynurenine + H2O = anthranilate + L-alanine + H(+)</text>
        <dbReference type="Rhea" id="RHEA:16813"/>
        <dbReference type="ChEBI" id="CHEBI:15377"/>
        <dbReference type="ChEBI" id="CHEBI:15378"/>
        <dbReference type="ChEBI" id="CHEBI:16567"/>
        <dbReference type="ChEBI" id="CHEBI:57959"/>
        <dbReference type="ChEBI" id="CHEBI:57972"/>
        <dbReference type="EC" id="3.7.1.3"/>
    </reaction>
</comment>
<sequence>MSTHDQGVRREPVVPPAQAAPRDLAVSREQCLALDAGDPLRRFKDEFVLPEGVVYLVGNSLGALPRRAAGRVRRAVEEEWGGQLVGGWNHAGWFQQPVTVGDRLAPLIGAGPGQVVVGNTTSIAVFQAVAAALRLRPDRRVIVSDVRNFPTDHYMVQGLAGLLGGYEVRDVAEGRFDDAAVVLMAEVDYATGARHDVPATTAEVQAAGALMVWDVCHSVGAMEVDVSAADFALGCTYKYLNAGPGAPAFLYVNPRHHAAAENVLSGWNGHAEPFAFEPGYRPAEGVRRFAVGTPHVLSFAALDAVLDLWEEVPMAQVRAKSMALTSLFVDLVGDALELASPADAVARGSQVSFHHPDGYPVMRALIDRGVHGDFRAPDILRFGFAPLYVGYADVHDAAVTLLEVLDKEVWRDERYARRLAVT</sequence>
<dbReference type="InterPro" id="IPR015422">
    <property type="entry name" value="PyrdxlP-dep_Trfase_small"/>
</dbReference>
<accession>A0A4R5EE39</accession>
<feature type="compositionally biased region" description="Basic and acidic residues" evidence="6">
    <location>
        <begin position="1"/>
        <end position="12"/>
    </location>
</feature>
<dbReference type="UniPathway" id="UPA00334">
    <property type="reaction ID" value="UER00455"/>
</dbReference>
<dbReference type="GO" id="GO:0097053">
    <property type="term" value="P:L-kynurenine catabolic process"/>
    <property type="evidence" value="ECO:0007669"/>
    <property type="project" value="UniProtKB-UniPathway"/>
</dbReference>
<evidence type="ECO:0000313" key="7">
    <source>
        <dbReference type="EMBL" id="TDE32397.1"/>
    </source>
</evidence>
<comment type="function">
    <text evidence="5">Catalyzes the cleavage of L-kynurenine (L-Kyn) and L-3-hydroxykynurenine (L-3OHKyn) into anthranilic acid (AA) and 3-hydroxyanthranilic acid (3-OHAA), respectively.</text>
</comment>
<comment type="caution">
    <text evidence="7">The sequence shown here is derived from an EMBL/GenBank/DDBJ whole genome shotgun (WGS) entry which is preliminary data.</text>
</comment>
<organism evidence="7 8">
    <name type="scientific">Nonomuraea mesophila</name>
    <dbReference type="NCBI Taxonomy" id="2530382"/>
    <lineage>
        <taxon>Bacteria</taxon>
        <taxon>Bacillati</taxon>
        <taxon>Actinomycetota</taxon>
        <taxon>Actinomycetes</taxon>
        <taxon>Streptosporangiales</taxon>
        <taxon>Streptosporangiaceae</taxon>
        <taxon>Nonomuraea</taxon>
    </lineage>
</organism>
<dbReference type="InterPro" id="IPR015421">
    <property type="entry name" value="PyrdxlP-dep_Trfase_major"/>
</dbReference>
<name>A0A4R5EE39_9ACTN</name>
<proteinExistence type="inferred from homology"/>
<dbReference type="Gene3D" id="3.90.1150.10">
    <property type="entry name" value="Aspartate Aminotransferase, domain 1"/>
    <property type="match status" value="1"/>
</dbReference>
<dbReference type="AlphaFoldDB" id="A0A4R5EE39"/>
<comment type="similarity">
    <text evidence="5">Belongs to the kynureninase family.</text>
</comment>
<reference evidence="7 8" key="1">
    <citation type="submission" date="2019-03" db="EMBL/GenBank/DDBJ databases">
        <title>Draft genome sequences of novel Actinobacteria.</title>
        <authorList>
            <person name="Sahin N."/>
            <person name="Ay H."/>
            <person name="Saygin H."/>
        </authorList>
    </citation>
    <scope>NUCLEOTIDE SEQUENCE [LARGE SCALE GENOMIC DNA]</scope>
    <source>
        <strain evidence="7 8">6K102</strain>
    </source>
</reference>
<dbReference type="InterPro" id="IPR015424">
    <property type="entry name" value="PyrdxlP-dep_Trfase"/>
</dbReference>
<dbReference type="EC" id="3.7.1.3" evidence="4 5"/>
<gene>
    <name evidence="7" type="primary">kynU</name>
    <name evidence="7" type="ORF">E1295_39640</name>
</gene>
<comment type="pathway">
    <text evidence="5">Amino-acid degradation; L-kynurenine degradation; L-alanine and anthranilate from L-kynurenine: step 1/1.</text>
</comment>
<dbReference type="UniPathway" id="UPA00253">
    <property type="reaction ID" value="UER00329"/>
</dbReference>
<dbReference type="SUPFAM" id="SSF53383">
    <property type="entry name" value="PLP-dependent transferases"/>
    <property type="match status" value="1"/>
</dbReference>
<evidence type="ECO:0000256" key="6">
    <source>
        <dbReference type="SAM" id="MobiDB-lite"/>
    </source>
</evidence>
<dbReference type="GO" id="GO:0043420">
    <property type="term" value="P:anthranilate metabolic process"/>
    <property type="evidence" value="ECO:0007669"/>
    <property type="project" value="TreeGrafter"/>
</dbReference>
<dbReference type="GO" id="GO:0005737">
    <property type="term" value="C:cytoplasm"/>
    <property type="evidence" value="ECO:0007669"/>
    <property type="project" value="UniProtKB-UniRule"/>
</dbReference>
<comment type="pathway">
    <text evidence="5">Cofactor biosynthesis; NAD(+) biosynthesis; quinolinate from L-kynurenine: step 2/3.</text>
</comment>
<dbReference type="PANTHER" id="PTHR14084:SF0">
    <property type="entry name" value="KYNURENINASE"/>
    <property type="match status" value="1"/>
</dbReference>
<evidence type="ECO:0000256" key="4">
    <source>
        <dbReference type="NCBIfam" id="TIGR01814"/>
    </source>
</evidence>
<dbReference type="GO" id="GO:0030429">
    <property type="term" value="F:kynureninase activity"/>
    <property type="evidence" value="ECO:0007669"/>
    <property type="project" value="UniProtKB-UniRule"/>
</dbReference>
<dbReference type="PIRSF" id="PIRSF038800">
    <property type="entry name" value="KYNU"/>
    <property type="match status" value="1"/>
</dbReference>
<dbReference type="EMBL" id="SMLD01000173">
    <property type="protein sequence ID" value="TDE32397.1"/>
    <property type="molecule type" value="Genomic_DNA"/>
</dbReference>
<evidence type="ECO:0000256" key="2">
    <source>
        <dbReference type="ARBA" id="ARBA00022801"/>
    </source>
</evidence>
<evidence type="ECO:0000256" key="3">
    <source>
        <dbReference type="ARBA" id="ARBA00022898"/>
    </source>
</evidence>
<dbReference type="InterPro" id="IPR010111">
    <property type="entry name" value="Kynureninase"/>
</dbReference>
<feature type="region of interest" description="Disordered" evidence="6">
    <location>
        <begin position="1"/>
        <end position="20"/>
    </location>
</feature>
<protein>
    <recommendedName>
        <fullName evidence="4 5">Kynureninase</fullName>
        <ecNumber evidence="4 5">3.7.1.3</ecNumber>
    </recommendedName>
</protein>
<keyword evidence="2 5" id="KW-0378">Hydrolase</keyword>
<dbReference type="GO" id="GO:0019441">
    <property type="term" value="P:L-tryptophan catabolic process to kynurenine"/>
    <property type="evidence" value="ECO:0007669"/>
    <property type="project" value="TreeGrafter"/>
</dbReference>
<keyword evidence="3 5" id="KW-0663">Pyridoxal phosphate</keyword>
<dbReference type="PANTHER" id="PTHR14084">
    <property type="entry name" value="KYNURENINASE"/>
    <property type="match status" value="1"/>
</dbReference>
<keyword evidence="8" id="KW-1185">Reference proteome</keyword>